<dbReference type="InterPro" id="IPR007410">
    <property type="entry name" value="LpqE-like"/>
</dbReference>
<dbReference type="SUPFAM" id="SSF110087">
    <property type="entry name" value="DR1885-like metal-binding protein"/>
    <property type="match status" value="1"/>
</dbReference>
<evidence type="ECO:0000256" key="1">
    <source>
        <dbReference type="SAM" id="SignalP"/>
    </source>
</evidence>
<dbReference type="InterPro" id="IPR036182">
    <property type="entry name" value="PCuAC_sf"/>
</dbReference>
<sequence length="149" mass="15575">MKTRLIVALAGLTLCFGAQANDAASVHATNAWIRVLPGTLPAGGYVDFANDSDHTLKIVDTDSPAYGHAMLHRSSTDGGMGRMEMLKSVDLPAKSTTKFAPGGYHVMLMDAGKPVKAGDTVVVNFHLADGSVLPVNFVARPANANGPKD</sequence>
<evidence type="ECO:0000313" key="3">
    <source>
        <dbReference type="Proteomes" id="UP000295645"/>
    </source>
</evidence>
<accession>A0A4R3YGX9</accession>
<dbReference type="EMBL" id="SMCS01000012">
    <property type="protein sequence ID" value="TCV91291.1"/>
    <property type="molecule type" value="Genomic_DNA"/>
</dbReference>
<dbReference type="Gene3D" id="2.60.40.1890">
    <property type="entry name" value="PCu(A)C copper chaperone"/>
    <property type="match status" value="1"/>
</dbReference>
<reference evidence="2 3" key="1">
    <citation type="submission" date="2019-03" db="EMBL/GenBank/DDBJ databases">
        <title>Above-ground endophytic microbial communities from plants in different locations in the United States.</title>
        <authorList>
            <person name="Frank C."/>
        </authorList>
    </citation>
    <scope>NUCLEOTIDE SEQUENCE [LARGE SCALE GENOMIC DNA]</scope>
    <source>
        <strain evidence="2 3">LP_13_YM</strain>
    </source>
</reference>
<protein>
    <recommendedName>
        <fullName evidence="4">Copper(I)-binding protein</fullName>
    </recommendedName>
</protein>
<proteinExistence type="predicted"/>
<feature type="signal peptide" evidence="1">
    <location>
        <begin position="1"/>
        <end position="20"/>
    </location>
</feature>
<evidence type="ECO:0008006" key="4">
    <source>
        <dbReference type="Google" id="ProtNLM"/>
    </source>
</evidence>
<name>A0A4R3YGX9_9GAMM</name>
<dbReference type="Proteomes" id="UP000295645">
    <property type="component" value="Unassembled WGS sequence"/>
</dbReference>
<keyword evidence="1" id="KW-0732">Signal</keyword>
<dbReference type="PANTHER" id="PTHR36302:SF1">
    <property type="entry name" value="COPPER CHAPERONE PCU(A)C"/>
    <property type="match status" value="1"/>
</dbReference>
<feature type="chain" id="PRO_5020947274" description="Copper(I)-binding protein" evidence="1">
    <location>
        <begin position="21"/>
        <end position="149"/>
    </location>
</feature>
<dbReference type="OrthoDB" id="9796962at2"/>
<dbReference type="PANTHER" id="PTHR36302">
    <property type="entry name" value="BLR7088 PROTEIN"/>
    <property type="match status" value="1"/>
</dbReference>
<dbReference type="Pfam" id="PF04314">
    <property type="entry name" value="PCuAC"/>
    <property type="match status" value="1"/>
</dbReference>
<dbReference type="RefSeq" id="WP_132147454.1">
    <property type="nucleotide sequence ID" value="NZ_SMCS01000012.1"/>
</dbReference>
<organism evidence="2 3">
    <name type="scientific">Luteibacter rhizovicinus</name>
    <dbReference type="NCBI Taxonomy" id="242606"/>
    <lineage>
        <taxon>Bacteria</taxon>
        <taxon>Pseudomonadati</taxon>
        <taxon>Pseudomonadota</taxon>
        <taxon>Gammaproteobacteria</taxon>
        <taxon>Lysobacterales</taxon>
        <taxon>Rhodanobacteraceae</taxon>
        <taxon>Luteibacter</taxon>
    </lineage>
</organism>
<gene>
    <name evidence="2" type="ORF">EC912_11237</name>
</gene>
<evidence type="ECO:0000313" key="2">
    <source>
        <dbReference type="EMBL" id="TCV91291.1"/>
    </source>
</evidence>
<dbReference type="AlphaFoldDB" id="A0A4R3YGX9"/>
<comment type="caution">
    <text evidence="2">The sequence shown here is derived from an EMBL/GenBank/DDBJ whole genome shotgun (WGS) entry which is preliminary data.</text>
</comment>
<keyword evidence="3" id="KW-1185">Reference proteome</keyword>
<dbReference type="InterPro" id="IPR058248">
    <property type="entry name" value="Lxx211020-like"/>
</dbReference>